<dbReference type="GO" id="GO:0046872">
    <property type="term" value="F:metal ion binding"/>
    <property type="evidence" value="ECO:0007669"/>
    <property type="project" value="UniProtKB-KW"/>
</dbReference>
<dbReference type="GO" id="GO:0019205">
    <property type="term" value="F:nucleobase-containing compound kinase activity"/>
    <property type="evidence" value="ECO:0007669"/>
    <property type="project" value="InterPro"/>
</dbReference>
<dbReference type="OrthoDB" id="442176at2759"/>
<evidence type="ECO:0000256" key="8">
    <source>
        <dbReference type="ARBA" id="ARBA00022679"/>
    </source>
</evidence>
<dbReference type="EMBL" id="JAGMUV010000016">
    <property type="protein sequence ID" value="KAH7132816.1"/>
    <property type="molecule type" value="Genomic_DNA"/>
</dbReference>
<dbReference type="PANTHER" id="PTHR11845">
    <property type="entry name" value="5'-DEOXYNUCLEOTIDASE HDDC2"/>
    <property type="match status" value="1"/>
</dbReference>
<keyword evidence="10" id="KW-0547">Nucleotide-binding</keyword>
<keyword evidence="11 13" id="KW-0418">Kinase</keyword>
<dbReference type="PRINTS" id="PR00094">
    <property type="entry name" value="ADENYLTKNASE"/>
</dbReference>
<dbReference type="Gene3D" id="1.10.3210.10">
    <property type="entry name" value="Hypothetical protein af1432"/>
    <property type="match status" value="1"/>
</dbReference>
<comment type="cofactor">
    <cofactor evidence="3">
        <name>Co(2+)</name>
        <dbReference type="ChEBI" id="CHEBI:48828"/>
    </cofactor>
</comment>
<dbReference type="InterPro" id="IPR000850">
    <property type="entry name" value="Adenylat/UMP-CMP_kin"/>
</dbReference>
<evidence type="ECO:0000256" key="2">
    <source>
        <dbReference type="ARBA" id="ARBA00001936"/>
    </source>
</evidence>
<evidence type="ECO:0000256" key="13">
    <source>
        <dbReference type="RuleBase" id="RU003330"/>
    </source>
</evidence>
<evidence type="ECO:0000256" key="5">
    <source>
        <dbReference type="ARBA" id="ARBA00009999"/>
    </source>
</evidence>
<dbReference type="InterPro" id="IPR006674">
    <property type="entry name" value="HD_domain"/>
</dbReference>
<evidence type="ECO:0000256" key="10">
    <source>
        <dbReference type="ARBA" id="ARBA00022741"/>
    </source>
</evidence>
<dbReference type="AlphaFoldDB" id="A0A9P9E8W9"/>
<dbReference type="SUPFAM" id="SSF109604">
    <property type="entry name" value="HD-domain/PDEase-like"/>
    <property type="match status" value="1"/>
</dbReference>
<comment type="similarity">
    <text evidence="13">Belongs to the adenylate kinase family.</text>
</comment>
<dbReference type="Pfam" id="PF00406">
    <property type="entry name" value="ADK"/>
    <property type="match status" value="1"/>
</dbReference>
<reference evidence="15" key="1">
    <citation type="journal article" date="2021" name="Nat. Commun.">
        <title>Genetic determinants of endophytism in the Arabidopsis root mycobiome.</title>
        <authorList>
            <person name="Mesny F."/>
            <person name="Miyauchi S."/>
            <person name="Thiergart T."/>
            <person name="Pickel B."/>
            <person name="Atanasova L."/>
            <person name="Karlsson M."/>
            <person name="Huettel B."/>
            <person name="Barry K.W."/>
            <person name="Haridas S."/>
            <person name="Chen C."/>
            <person name="Bauer D."/>
            <person name="Andreopoulos W."/>
            <person name="Pangilinan J."/>
            <person name="LaButti K."/>
            <person name="Riley R."/>
            <person name="Lipzen A."/>
            <person name="Clum A."/>
            <person name="Drula E."/>
            <person name="Henrissat B."/>
            <person name="Kohler A."/>
            <person name="Grigoriev I.V."/>
            <person name="Martin F.M."/>
            <person name="Hacquard S."/>
        </authorList>
    </citation>
    <scope>NUCLEOTIDE SEQUENCE</scope>
    <source>
        <strain evidence="15">MPI-CAGE-AT-0147</strain>
    </source>
</reference>
<evidence type="ECO:0000256" key="4">
    <source>
        <dbReference type="ARBA" id="ARBA00004074"/>
    </source>
</evidence>
<comment type="catalytic activity">
    <reaction evidence="1">
        <text>a 2'-deoxyribonucleoside 5'-phosphate + H2O = a 2'-deoxyribonucleoside + phosphate</text>
        <dbReference type="Rhea" id="RHEA:36167"/>
        <dbReference type="ChEBI" id="CHEBI:15377"/>
        <dbReference type="ChEBI" id="CHEBI:18274"/>
        <dbReference type="ChEBI" id="CHEBI:43474"/>
        <dbReference type="ChEBI" id="CHEBI:65317"/>
        <dbReference type="EC" id="3.1.3.89"/>
    </reaction>
</comment>
<dbReference type="SMART" id="SM00471">
    <property type="entry name" value="HDc"/>
    <property type="match status" value="1"/>
</dbReference>
<dbReference type="GO" id="GO:0006139">
    <property type="term" value="P:nucleobase-containing compound metabolic process"/>
    <property type="evidence" value="ECO:0007669"/>
    <property type="project" value="InterPro"/>
</dbReference>
<dbReference type="InterPro" id="IPR039356">
    <property type="entry name" value="YfbR/HDDC2"/>
</dbReference>
<comment type="caution">
    <text evidence="15">The sequence shown here is derived from an EMBL/GenBank/DDBJ whole genome shotgun (WGS) entry which is preliminary data.</text>
</comment>
<evidence type="ECO:0000313" key="15">
    <source>
        <dbReference type="EMBL" id="KAH7132816.1"/>
    </source>
</evidence>
<dbReference type="GO" id="GO:0005737">
    <property type="term" value="C:cytoplasm"/>
    <property type="evidence" value="ECO:0007669"/>
    <property type="project" value="TreeGrafter"/>
</dbReference>
<keyword evidence="8 13" id="KW-0808">Transferase</keyword>
<dbReference type="Proteomes" id="UP000738349">
    <property type="component" value="Unassembled WGS sequence"/>
</dbReference>
<dbReference type="InterPro" id="IPR027417">
    <property type="entry name" value="P-loop_NTPase"/>
</dbReference>
<keyword evidence="16" id="KW-1185">Reference proteome</keyword>
<comment type="subunit">
    <text evidence="6">Homodimer.</text>
</comment>
<dbReference type="Pfam" id="PF13023">
    <property type="entry name" value="HD_3"/>
    <property type="match status" value="1"/>
</dbReference>
<name>A0A9P9E8W9_9HYPO</name>
<evidence type="ECO:0000256" key="7">
    <source>
        <dbReference type="ARBA" id="ARBA00012964"/>
    </source>
</evidence>
<dbReference type="InterPro" id="IPR003607">
    <property type="entry name" value="HD/PDEase_dom"/>
</dbReference>
<accession>A0A9P9E8W9</accession>
<keyword evidence="9" id="KW-0479">Metal-binding</keyword>
<evidence type="ECO:0000256" key="12">
    <source>
        <dbReference type="ARBA" id="ARBA00022801"/>
    </source>
</evidence>
<sequence length="395" mass="44877">MPLYLGNEPRELVNVCKEINTLRRAGWLSRGVPREDCESVGDHTAKVVEIVQQISGQRPKIDGTKACKMAQCHDYAEVFTGDLTPADKVSPEDKQCREDNAYRRFQELHSERGKEIETLCVEYRAGSTLEARLVKDIDKLQRLERAFDYRKRYTGLNFRDFRADRDLVSDAELRRRADNTIAEWDKLEARLREQPLYIFIIGPPGVGKGTQCSRAVMQPEGRALVHISVGDLLRRAAADKNSKFHVEANKVLQGITPAPADLVLDLIQNASSENGTRAVLLDGFPYDEQQFSVFCEKTSKEFHTIEFYAPRPILETRLGRRSSSSGRKDDEGDRWRIRLDNYEVRGSSIARKLFEANPNTYFQINAKGSVDELAAEFQSLLEKLIPKQANDIVPA</sequence>
<evidence type="ECO:0000256" key="3">
    <source>
        <dbReference type="ARBA" id="ARBA00001941"/>
    </source>
</evidence>
<comment type="cofactor">
    <cofactor evidence="2">
        <name>Mn(2+)</name>
        <dbReference type="ChEBI" id="CHEBI:29035"/>
    </cofactor>
</comment>
<comment type="function">
    <text evidence="4">Catalyzes the dephosphorylation of the nucleoside 5'-monophosphates deoxyadenosine monophosphate (dAMP), deoxycytidine monophosphate (dCMP), deoxyguanosine monophosphate (dGMP) and deoxythymidine monophosphate (dTMP).</text>
</comment>
<dbReference type="GO" id="GO:0002953">
    <property type="term" value="F:5'-deoxynucleotidase activity"/>
    <property type="evidence" value="ECO:0007669"/>
    <property type="project" value="UniProtKB-EC"/>
</dbReference>
<dbReference type="PANTHER" id="PTHR11845:SF13">
    <property type="entry name" value="5'-DEOXYNUCLEOTIDASE HDDC2"/>
    <property type="match status" value="1"/>
</dbReference>
<evidence type="ECO:0000259" key="14">
    <source>
        <dbReference type="SMART" id="SM00471"/>
    </source>
</evidence>
<evidence type="ECO:0000256" key="1">
    <source>
        <dbReference type="ARBA" id="ARBA00001638"/>
    </source>
</evidence>
<dbReference type="EC" id="3.1.3.89" evidence="7"/>
<feature type="domain" description="HD/PDEase" evidence="14">
    <location>
        <begin position="36"/>
        <end position="152"/>
    </location>
</feature>
<gene>
    <name evidence="15" type="ORF">EDB81DRAFT_806515</name>
</gene>
<dbReference type="GO" id="GO:0005524">
    <property type="term" value="F:ATP binding"/>
    <property type="evidence" value="ECO:0007669"/>
    <property type="project" value="InterPro"/>
</dbReference>
<protein>
    <recommendedName>
        <fullName evidence="7">5'-deoxynucleotidase</fullName>
        <ecNumber evidence="7">3.1.3.89</ecNumber>
    </recommendedName>
</protein>
<keyword evidence="12" id="KW-0378">Hydrolase</keyword>
<proteinExistence type="inferred from homology"/>
<evidence type="ECO:0000256" key="9">
    <source>
        <dbReference type="ARBA" id="ARBA00022723"/>
    </source>
</evidence>
<evidence type="ECO:0000256" key="6">
    <source>
        <dbReference type="ARBA" id="ARBA00011738"/>
    </source>
</evidence>
<evidence type="ECO:0000256" key="11">
    <source>
        <dbReference type="ARBA" id="ARBA00022777"/>
    </source>
</evidence>
<evidence type="ECO:0000313" key="16">
    <source>
        <dbReference type="Proteomes" id="UP000738349"/>
    </source>
</evidence>
<organism evidence="15 16">
    <name type="scientific">Dactylonectria macrodidyma</name>
    <dbReference type="NCBI Taxonomy" id="307937"/>
    <lineage>
        <taxon>Eukaryota</taxon>
        <taxon>Fungi</taxon>
        <taxon>Dikarya</taxon>
        <taxon>Ascomycota</taxon>
        <taxon>Pezizomycotina</taxon>
        <taxon>Sordariomycetes</taxon>
        <taxon>Hypocreomycetidae</taxon>
        <taxon>Hypocreales</taxon>
        <taxon>Nectriaceae</taxon>
        <taxon>Dactylonectria</taxon>
    </lineage>
</organism>
<comment type="similarity">
    <text evidence="5">Belongs to the HDDC2 family.</text>
</comment>
<dbReference type="Gene3D" id="3.40.50.300">
    <property type="entry name" value="P-loop containing nucleotide triphosphate hydrolases"/>
    <property type="match status" value="1"/>
</dbReference>
<dbReference type="SUPFAM" id="SSF52540">
    <property type="entry name" value="P-loop containing nucleoside triphosphate hydrolases"/>
    <property type="match status" value="1"/>
</dbReference>